<evidence type="ECO:0000313" key="6">
    <source>
        <dbReference type="EMBL" id="MTH61797.1"/>
    </source>
</evidence>
<feature type="domain" description="HTH lysR-type" evidence="5">
    <location>
        <begin position="1"/>
        <end position="59"/>
    </location>
</feature>
<evidence type="ECO:0000256" key="3">
    <source>
        <dbReference type="ARBA" id="ARBA00023125"/>
    </source>
</evidence>
<dbReference type="Gene3D" id="3.40.190.290">
    <property type="match status" value="1"/>
</dbReference>
<accession>A0A844HTY4</accession>
<keyword evidence="3" id="KW-0238">DNA-binding</keyword>
<proteinExistence type="inferred from homology"/>
<dbReference type="Proteomes" id="UP000449846">
    <property type="component" value="Unassembled WGS sequence"/>
</dbReference>
<dbReference type="InterPro" id="IPR000847">
    <property type="entry name" value="LysR_HTH_N"/>
</dbReference>
<comment type="similarity">
    <text evidence="1">Belongs to the LysR transcriptional regulatory family.</text>
</comment>
<dbReference type="FunFam" id="1.10.10.10:FF:000001">
    <property type="entry name" value="LysR family transcriptional regulator"/>
    <property type="match status" value="1"/>
</dbReference>
<sequence length="299" mass="32554">MGELESIRIFLEVARQRSFSGAARTLGIAPAAVTRAVAALEDGLGAQLLVRTTRAVSLTAAGALYAARVSPLTEGLTEAAEEMRERQGELSGLLRISAPLSLGAQVLPSVLSQFAAIHPRTHVEVSLTDRLIDIVAEDVDVAIRISGAPSDKSTIWRKICLVPRLLVAAPDYLARQGVPQAPEDLLAHDCLSYASSAAGENWLLTSGKRQHQIRTKGRFQSNNGELLAQLAVNGEGIVMLPQFMLRAALKAGALVPVLPDWQPPELWLTLYYPPYERLPLRVATFSDFFESRVRESWQI</sequence>
<keyword evidence="2" id="KW-0805">Transcription regulation</keyword>
<name>A0A844HTY4_9RHOB</name>
<evidence type="ECO:0000313" key="7">
    <source>
        <dbReference type="Proteomes" id="UP000449846"/>
    </source>
</evidence>
<dbReference type="PANTHER" id="PTHR30537:SF5">
    <property type="entry name" value="HTH-TYPE TRANSCRIPTIONAL ACTIVATOR TTDR-RELATED"/>
    <property type="match status" value="1"/>
</dbReference>
<dbReference type="SUPFAM" id="SSF46785">
    <property type="entry name" value="Winged helix' DNA-binding domain"/>
    <property type="match status" value="1"/>
</dbReference>
<dbReference type="EMBL" id="WMIG01000020">
    <property type="protein sequence ID" value="MTH61797.1"/>
    <property type="molecule type" value="Genomic_DNA"/>
</dbReference>
<dbReference type="InterPro" id="IPR036390">
    <property type="entry name" value="WH_DNA-bd_sf"/>
</dbReference>
<keyword evidence="7" id="KW-1185">Reference proteome</keyword>
<comment type="caution">
    <text evidence="6">The sequence shown here is derived from an EMBL/GenBank/DDBJ whole genome shotgun (WGS) entry which is preliminary data.</text>
</comment>
<dbReference type="PANTHER" id="PTHR30537">
    <property type="entry name" value="HTH-TYPE TRANSCRIPTIONAL REGULATOR"/>
    <property type="match status" value="1"/>
</dbReference>
<evidence type="ECO:0000256" key="1">
    <source>
        <dbReference type="ARBA" id="ARBA00009437"/>
    </source>
</evidence>
<dbReference type="InterPro" id="IPR058163">
    <property type="entry name" value="LysR-type_TF_proteobact-type"/>
</dbReference>
<dbReference type="PROSITE" id="PS50931">
    <property type="entry name" value="HTH_LYSR"/>
    <property type="match status" value="1"/>
</dbReference>
<dbReference type="OrthoDB" id="9813056at2"/>
<keyword evidence="4" id="KW-0804">Transcription</keyword>
<evidence type="ECO:0000259" key="5">
    <source>
        <dbReference type="PROSITE" id="PS50931"/>
    </source>
</evidence>
<dbReference type="GO" id="GO:0003700">
    <property type="term" value="F:DNA-binding transcription factor activity"/>
    <property type="evidence" value="ECO:0007669"/>
    <property type="project" value="InterPro"/>
</dbReference>
<dbReference type="SUPFAM" id="SSF53850">
    <property type="entry name" value="Periplasmic binding protein-like II"/>
    <property type="match status" value="1"/>
</dbReference>
<protein>
    <submittedName>
        <fullName evidence="6">LysR family transcriptional regulator</fullName>
    </submittedName>
</protein>
<dbReference type="InterPro" id="IPR036388">
    <property type="entry name" value="WH-like_DNA-bd_sf"/>
</dbReference>
<organism evidence="6 7">
    <name type="scientific">Paracoccus litorisediminis</name>
    <dbReference type="NCBI Taxonomy" id="2006130"/>
    <lineage>
        <taxon>Bacteria</taxon>
        <taxon>Pseudomonadati</taxon>
        <taxon>Pseudomonadota</taxon>
        <taxon>Alphaproteobacteria</taxon>
        <taxon>Rhodobacterales</taxon>
        <taxon>Paracoccaceae</taxon>
        <taxon>Paracoccus</taxon>
    </lineage>
</organism>
<evidence type="ECO:0000256" key="2">
    <source>
        <dbReference type="ARBA" id="ARBA00023015"/>
    </source>
</evidence>
<gene>
    <name evidence="6" type="ORF">GL300_21580</name>
</gene>
<dbReference type="Pfam" id="PF00126">
    <property type="entry name" value="HTH_1"/>
    <property type="match status" value="1"/>
</dbReference>
<dbReference type="InterPro" id="IPR005119">
    <property type="entry name" value="LysR_subst-bd"/>
</dbReference>
<evidence type="ECO:0000256" key="4">
    <source>
        <dbReference type="ARBA" id="ARBA00023163"/>
    </source>
</evidence>
<dbReference type="AlphaFoldDB" id="A0A844HTY4"/>
<reference evidence="6 7" key="1">
    <citation type="submission" date="2019-11" db="EMBL/GenBank/DDBJ databases">
        <authorList>
            <person name="Dong K."/>
        </authorList>
    </citation>
    <scope>NUCLEOTIDE SEQUENCE [LARGE SCALE GENOMIC DNA]</scope>
    <source>
        <strain evidence="6 7">NBRC 112902</strain>
    </source>
</reference>
<dbReference type="Gene3D" id="1.10.10.10">
    <property type="entry name" value="Winged helix-like DNA-binding domain superfamily/Winged helix DNA-binding domain"/>
    <property type="match status" value="1"/>
</dbReference>
<dbReference type="RefSeq" id="WP_155041750.1">
    <property type="nucleotide sequence ID" value="NZ_WMIG01000020.1"/>
</dbReference>
<dbReference type="GO" id="GO:0003677">
    <property type="term" value="F:DNA binding"/>
    <property type="evidence" value="ECO:0007669"/>
    <property type="project" value="UniProtKB-KW"/>
</dbReference>
<dbReference type="Pfam" id="PF03466">
    <property type="entry name" value="LysR_substrate"/>
    <property type="match status" value="1"/>
</dbReference>
<dbReference type="CDD" id="cd08422">
    <property type="entry name" value="PBP2_CrgA_like"/>
    <property type="match status" value="1"/>
</dbReference>